<protein>
    <submittedName>
        <fullName evidence="1">Uncharacterized protein</fullName>
    </submittedName>
</protein>
<evidence type="ECO:0000313" key="2">
    <source>
        <dbReference type="Proteomes" id="UP001138661"/>
    </source>
</evidence>
<sequence length="128" mass="14046">MKSNKSPKSKLAGTLLASERHAQLKAAAEAEGLTVSKYLGRLVDHLLEEMSPAGVQSDVPTKARREGKVRVRLGQDVRQLLEREAQTQHVPVSSWAARLLTARVRSALQPVKGERKVIQAAFVNSVAW</sequence>
<evidence type="ECO:0000313" key="1">
    <source>
        <dbReference type="EMBL" id="MBW4710757.1"/>
    </source>
</evidence>
<proteinExistence type="predicted"/>
<dbReference type="Proteomes" id="UP001138661">
    <property type="component" value="Unassembled WGS sequence"/>
</dbReference>
<keyword evidence="2" id="KW-1185">Reference proteome</keyword>
<accession>A0A9X1K5E2</accession>
<dbReference type="RefSeq" id="WP_219507909.1">
    <property type="nucleotide sequence ID" value="NZ_JAHXDN010000011.1"/>
</dbReference>
<name>A0A9X1K5E2_9RHOB</name>
<reference evidence="1" key="1">
    <citation type="submission" date="2021-07" db="EMBL/GenBank/DDBJ databases">
        <title>Roseobacter insulae sp. nov., isolated from a tidal flat.</title>
        <authorList>
            <person name="Park S."/>
            <person name="Yoon J.-H."/>
        </authorList>
    </citation>
    <scope>NUCLEOTIDE SEQUENCE</scope>
    <source>
        <strain evidence="1">YSTF-M11</strain>
    </source>
</reference>
<gene>
    <name evidence="1" type="ORF">KX928_23450</name>
</gene>
<organism evidence="1 2">
    <name type="scientific">Roseobacter insulae</name>
    <dbReference type="NCBI Taxonomy" id="2859783"/>
    <lineage>
        <taxon>Bacteria</taxon>
        <taxon>Pseudomonadati</taxon>
        <taxon>Pseudomonadota</taxon>
        <taxon>Alphaproteobacteria</taxon>
        <taxon>Rhodobacterales</taxon>
        <taxon>Roseobacteraceae</taxon>
        <taxon>Roseobacter</taxon>
    </lineage>
</organism>
<dbReference type="EMBL" id="JAHXDN010000011">
    <property type="protein sequence ID" value="MBW4710757.1"/>
    <property type="molecule type" value="Genomic_DNA"/>
</dbReference>
<dbReference type="AlphaFoldDB" id="A0A9X1K5E2"/>
<comment type="caution">
    <text evidence="1">The sequence shown here is derived from an EMBL/GenBank/DDBJ whole genome shotgun (WGS) entry which is preliminary data.</text>
</comment>